<dbReference type="EMBL" id="BFBR01000001">
    <property type="protein sequence ID" value="GBF56840.1"/>
    <property type="molecule type" value="Genomic_DNA"/>
</dbReference>
<dbReference type="AlphaFoldDB" id="A0A2P2E707"/>
<dbReference type="PROSITE" id="PS00181">
    <property type="entry name" value="GLNA_ATP"/>
    <property type="match status" value="1"/>
</dbReference>
<dbReference type="InterPro" id="IPR008146">
    <property type="entry name" value="Gln_synth_cat_dom"/>
</dbReference>
<evidence type="ECO:0000256" key="2">
    <source>
        <dbReference type="ARBA" id="ARBA00022598"/>
    </source>
</evidence>
<feature type="domain" description="GS catalytic" evidence="6">
    <location>
        <begin position="128"/>
        <end position="466"/>
    </location>
</feature>
<dbReference type="SMART" id="SM01230">
    <property type="entry name" value="Gln-synt_C"/>
    <property type="match status" value="1"/>
</dbReference>
<comment type="cofactor">
    <cofactor evidence="1">
        <name>Mg(2+)</name>
        <dbReference type="ChEBI" id="CHEBI:18420"/>
    </cofactor>
</comment>
<evidence type="ECO:0000313" key="8">
    <source>
        <dbReference type="Proteomes" id="UP000245086"/>
    </source>
</evidence>
<evidence type="ECO:0000259" key="6">
    <source>
        <dbReference type="PROSITE" id="PS51987"/>
    </source>
</evidence>
<accession>A0A2P2E707</accession>
<evidence type="ECO:0000313" key="7">
    <source>
        <dbReference type="EMBL" id="GBF56840.1"/>
    </source>
</evidence>
<dbReference type="Proteomes" id="UP000245086">
    <property type="component" value="Unassembled WGS sequence"/>
</dbReference>
<comment type="caution">
    <text evidence="7">The sequence shown here is derived from an EMBL/GenBank/DDBJ whole genome shotgun (WGS) entry which is preliminary data.</text>
</comment>
<evidence type="ECO:0000256" key="3">
    <source>
        <dbReference type="ARBA" id="ARBA00022842"/>
    </source>
</evidence>
<name>A0A2P2E707_9PROT</name>
<evidence type="ECO:0000256" key="1">
    <source>
        <dbReference type="ARBA" id="ARBA00001946"/>
    </source>
</evidence>
<dbReference type="PANTHER" id="PTHR43785">
    <property type="entry name" value="GAMMA-GLUTAMYLPUTRESCINE SYNTHETASE"/>
    <property type="match status" value="1"/>
</dbReference>
<dbReference type="PANTHER" id="PTHR43785:SF12">
    <property type="entry name" value="TYPE-1 GLUTAMINE SYNTHETASE 2"/>
    <property type="match status" value="1"/>
</dbReference>
<protein>
    <submittedName>
        <fullName evidence="7">Gamma-glutamylputrescine synthetase PuuA</fullName>
        <ecNumber evidence="7">6.3.1.11</ecNumber>
    </submittedName>
</protein>
<evidence type="ECO:0000256" key="4">
    <source>
        <dbReference type="PROSITE-ProRule" id="PRU01331"/>
    </source>
</evidence>
<keyword evidence="8" id="KW-1185">Reference proteome</keyword>
<organism evidence="7 8">
    <name type="scientific">Candidatus Phycosocius bacilliformis</name>
    <dbReference type="NCBI Taxonomy" id="1445552"/>
    <lineage>
        <taxon>Bacteria</taxon>
        <taxon>Pseudomonadati</taxon>
        <taxon>Pseudomonadota</taxon>
        <taxon>Alphaproteobacteria</taxon>
        <taxon>Caulobacterales</taxon>
        <taxon>Caulobacterales incertae sedis</taxon>
        <taxon>Candidatus Phycosocius</taxon>
    </lineage>
</organism>
<dbReference type="SUPFAM" id="SSF54368">
    <property type="entry name" value="Glutamine synthetase, N-terminal domain"/>
    <property type="match status" value="1"/>
</dbReference>
<dbReference type="EC" id="6.3.1.11" evidence="7"/>
<dbReference type="InterPro" id="IPR036651">
    <property type="entry name" value="Gln_synt_N_sf"/>
</dbReference>
<dbReference type="InterPro" id="IPR027303">
    <property type="entry name" value="Gln_synth_gly_rich_site"/>
</dbReference>
<dbReference type="Pfam" id="PF00120">
    <property type="entry name" value="Gln-synt_C"/>
    <property type="match status" value="1"/>
</dbReference>
<keyword evidence="3" id="KW-0460">Magnesium</keyword>
<dbReference type="InterPro" id="IPR014746">
    <property type="entry name" value="Gln_synth/guanido_kin_cat_dom"/>
</dbReference>
<evidence type="ECO:0000256" key="5">
    <source>
        <dbReference type="RuleBase" id="RU000384"/>
    </source>
</evidence>
<sequence>MSEKSTQHTRGIASRADAEAFLAANPSIAFIDILYNPMSGPPRGKRIRAHELLTVYGHGRYLPGSITVVDITGADCEATGLVWEDGDADRLAKPAPNTLVKAPWLGDDVAQCVLSLYELDGRASDLDPRHVLQRVLDRFAADGLTPDVACELEFYLCDQRFGGEAPTLPASPISGHVPVGNEVYGLRELDDHMPYLRDLYAAAEIQGLPIEAAISEFAPGQLEIGLEHRADALRVADEAMMFKRLVKGCAVKHGMDATFMAKPFEGRAGNGQHLHVSVLDREGRNIFGAEDPEGTPELRHAIAGMQHLLPAGMAIFAPNQNSYRRFVGNSYAPVAATWGVNNRTVGLRVTAGPAASRHVEHRVSGADANPYLALATMLAGVHYGLTNKLDPGRAIQGDGYSQADKAPVDLPKNWFAAVDSFAASDVLKDYLGARFQAMYAIVKRTEQDRYFAHIPLADYDWCFRNA</sequence>
<keyword evidence="2 7" id="KW-0436">Ligase</keyword>
<dbReference type="GO" id="GO:0004356">
    <property type="term" value="F:glutamine synthetase activity"/>
    <property type="evidence" value="ECO:0007669"/>
    <property type="project" value="InterPro"/>
</dbReference>
<proteinExistence type="inferred from homology"/>
<reference evidence="7" key="1">
    <citation type="journal article" date="2018" name="Genome Announc.">
        <title>Draft Genome Sequence of "Candidatus Phycosocius bacilliformis," an Alphaproteobacterial Ectosymbiont of the Hydrocarbon-Producing Green Alga Botryococcus braunii.</title>
        <authorList>
            <person name="Tanabe Y."/>
            <person name="Yamaguchi H."/>
            <person name="Watanabe M.M."/>
        </authorList>
    </citation>
    <scope>NUCLEOTIDE SEQUENCE [LARGE SCALE GENOMIC DNA]</scope>
    <source>
        <strain evidence="7">BOTRYCO-2</strain>
    </source>
</reference>
<comment type="similarity">
    <text evidence="4 5">Belongs to the glutamine synthetase family.</text>
</comment>
<dbReference type="GO" id="GO:0006542">
    <property type="term" value="P:glutamine biosynthetic process"/>
    <property type="evidence" value="ECO:0007669"/>
    <property type="project" value="InterPro"/>
</dbReference>
<dbReference type="RefSeq" id="WP_238164810.1">
    <property type="nucleotide sequence ID" value="NZ_BFBR01000001.1"/>
</dbReference>
<dbReference type="GO" id="GO:0034024">
    <property type="term" value="F:glutamate-putrescine ligase activity"/>
    <property type="evidence" value="ECO:0007669"/>
    <property type="project" value="UniProtKB-EC"/>
</dbReference>
<dbReference type="SUPFAM" id="SSF55931">
    <property type="entry name" value="Glutamine synthetase/guanido kinase"/>
    <property type="match status" value="1"/>
</dbReference>
<dbReference type="Gene3D" id="3.30.590.10">
    <property type="entry name" value="Glutamine synthetase/guanido kinase, catalytic domain"/>
    <property type="match status" value="1"/>
</dbReference>
<dbReference type="PROSITE" id="PS51987">
    <property type="entry name" value="GS_CATALYTIC"/>
    <property type="match status" value="1"/>
</dbReference>
<gene>
    <name evidence="7" type="primary">puuA_1</name>
    <name evidence="7" type="ORF">PbB2_00497</name>
</gene>
<dbReference type="GO" id="GO:0006598">
    <property type="term" value="P:polyamine catabolic process"/>
    <property type="evidence" value="ECO:0007669"/>
    <property type="project" value="TreeGrafter"/>
</dbReference>